<dbReference type="RefSeq" id="XP_033676937.1">
    <property type="nucleotide sequence ID" value="XM_033824349.1"/>
</dbReference>
<sequence>MHPSLLLLSAAFGSAAARSNPYMLYGVPKAPGLDINEVAVAGAVAAAGENTTSSSNTTTPRPSPAPTAPSTPGLAEPCAIISSAIQALPSGSRKVVPAELGVQCLQSVPLDRDGNMKLIDDLKLYLEWQSNLAFLKNPPPDYTEAPVDIMAEMESMKKQLASGGYANEYDFQLDLNQLFNRAYDNHLAWQPDILAGVMQFQRSPGTELVSVSSDGNALPEIFAYRDLELAKNDSSFQPSPIRTINGQGVEEYLSKVAVQADFHDADTRWNALFPSQSLIATGVTFLGSFRTGQYQGPNTNMSFANGTTKSTMNVAVVFGDFSGVDSGPAFFSKFCTGPLPTTTTSTATATATSTAAPSHTGYPKAIIIHPNLSIGGYFINETGYEDTAVLSIPSYESPDVQLFQNIMRDFIRMSVKANKTKMVFDLRGNGGGNAILGYDSFKQVFPQADQEPFGATRYRANEAVNISGAMVSEFNANQTYVQTNETAFAENFNGSTPEDIFLYTVGLNYQHQLDVNDEAIQSWDEMFGPEVINGDNFTSTIRYNFSDEASYTYPGFSVIGFLNNSNETSTPQPFKAENMVLLHDGMCSSTCTIASELLKNQGGVRTIAVGGQPKLAPMQGIGGTKGAQNFEWDDIQIRTQIVYFLGSPEQQAQWNDTALGRTAFAEQLFKRTVYSGGRPAGGINLRDNLRRNDTSQTPLEFIYEAADCRMFYTAPMINDVTMVWKGVVDRMFRNGTAQCVQGSTGDPSSISGGGQVKGGSVPPPLPPNQGAELSNAGTAWRAGGRTGWLAVATVMMGMLYV</sequence>
<feature type="signal peptide" evidence="2">
    <location>
        <begin position="1"/>
        <end position="17"/>
    </location>
</feature>
<dbReference type="SUPFAM" id="SSF52096">
    <property type="entry name" value="ClpP/crotonase"/>
    <property type="match status" value="1"/>
</dbReference>
<evidence type="ECO:0000256" key="1">
    <source>
        <dbReference type="SAM" id="MobiDB-lite"/>
    </source>
</evidence>
<evidence type="ECO:0000313" key="4">
    <source>
        <dbReference type="EMBL" id="KAF2241933.1"/>
    </source>
</evidence>
<dbReference type="PANTHER" id="PTHR37049:SF4">
    <property type="entry name" value="RHODANESE DOMAIN-CONTAINING PROTEIN"/>
    <property type="match status" value="1"/>
</dbReference>
<reference evidence="4" key="1">
    <citation type="journal article" date="2020" name="Stud. Mycol.">
        <title>101 Dothideomycetes genomes: a test case for predicting lifestyles and emergence of pathogens.</title>
        <authorList>
            <person name="Haridas S."/>
            <person name="Albert R."/>
            <person name="Binder M."/>
            <person name="Bloem J."/>
            <person name="Labutti K."/>
            <person name="Salamov A."/>
            <person name="Andreopoulos B."/>
            <person name="Baker S."/>
            <person name="Barry K."/>
            <person name="Bills G."/>
            <person name="Bluhm B."/>
            <person name="Cannon C."/>
            <person name="Castanera R."/>
            <person name="Culley D."/>
            <person name="Daum C."/>
            <person name="Ezra D."/>
            <person name="Gonzalez J."/>
            <person name="Henrissat B."/>
            <person name="Kuo A."/>
            <person name="Liang C."/>
            <person name="Lipzen A."/>
            <person name="Lutzoni F."/>
            <person name="Magnuson J."/>
            <person name="Mondo S."/>
            <person name="Nolan M."/>
            <person name="Ohm R."/>
            <person name="Pangilinan J."/>
            <person name="Park H.-J."/>
            <person name="Ramirez L."/>
            <person name="Alfaro M."/>
            <person name="Sun H."/>
            <person name="Tritt A."/>
            <person name="Yoshinaga Y."/>
            <person name="Zwiers L.-H."/>
            <person name="Turgeon B."/>
            <person name="Goodwin S."/>
            <person name="Spatafora J."/>
            <person name="Crous P."/>
            <person name="Grigoriev I."/>
        </authorList>
    </citation>
    <scope>NUCLEOTIDE SEQUENCE</scope>
    <source>
        <strain evidence="4">CBS 122368</strain>
    </source>
</reference>
<keyword evidence="2" id="KW-0732">Signal</keyword>
<feature type="region of interest" description="Disordered" evidence="1">
    <location>
        <begin position="48"/>
        <end position="73"/>
    </location>
</feature>
<dbReference type="OrthoDB" id="27214at2759"/>
<dbReference type="InterPro" id="IPR052766">
    <property type="entry name" value="S41A_metabolite_peptidase"/>
</dbReference>
<dbReference type="Gene3D" id="3.90.226.10">
    <property type="entry name" value="2-enoyl-CoA Hydratase, Chain A, domain 1"/>
    <property type="match status" value="1"/>
</dbReference>
<gene>
    <name evidence="4" type="ORF">BU26DRAFT_439547</name>
</gene>
<dbReference type="InterPro" id="IPR029045">
    <property type="entry name" value="ClpP/crotonase-like_dom_sf"/>
</dbReference>
<feature type="compositionally biased region" description="Low complexity" evidence="1">
    <location>
        <begin position="48"/>
        <end position="60"/>
    </location>
</feature>
<feature type="domain" description="CPAF-like PDZ" evidence="3">
    <location>
        <begin position="204"/>
        <end position="321"/>
    </location>
</feature>
<dbReference type="Pfam" id="PF23658">
    <property type="entry name" value="PDZ_CPAF_rel"/>
    <property type="match status" value="1"/>
</dbReference>
<proteinExistence type="predicted"/>
<evidence type="ECO:0000259" key="3">
    <source>
        <dbReference type="Pfam" id="PF23658"/>
    </source>
</evidence>
<dbReference type="AlphaFoldDB" id="A0A6A6HWI6"/>
<dbReference type="GeneID" id="54577679"/>
<dbReference type="EMBL" id="ML987209">
    <property type="protein sequence ID" value="KAF2241933.1"/>
    <property type="molecule type" value="Genomic_DNA"/>
</dbReference>
<protein>
    <recommendedName>
        <fullName evidence="3">CPAF-like PDZ domain-containing protein</fullName>
    </recommendedName>
</protein>
<feature type="region of interest" description="Disordered" evidence="1">
    <location>
        <begin position="740"/>
        <end position="775"/>
    </location>
</feature>
<feature type="compositionally biased region" description="Polar residues" evidence="1">
    <location>
        <begin position="740"/>
        <end position="750"/>
    </location>
</feature>
<evidence type="ECO:0000313" key="5">
    <source>
        <dbReference type="Proteomes" id="UP000800094"/>
    </source>
</evidence>
<organism evidence="4 5">
    <name type="scientific">Trematosphaeria pertusa</name>
    <dbReference type="NCBI Taxonomy" id="390896"/>
    <lineage>
        <taxon>Eukaryota</taxon>
        <taxon>Fungi</taxon>
        <taxon>Dikarya</taxon>
        <taxon>Ascomycota</taxon>
        <taxon>Pezizomycotina</taxon>
        <taxon>Dothideomycetes</taxon>
        <taxon>Pleosporomycetidae</taxon>
        <taxon>Pleosporales</taxon>
        <taxon>Massarineae</taxon>
        <taxon>Trematosphaeriaceae</taxon>
        <taxon>Trematosphaeria</taxon>
    </lineage>
</organism>
<dbReference type="PANTHER" id="PTHR37049">
    <property type="entry name" value="PEPTIDASE S41 FAMILY PROTEIN"/>
    <property type="match status" value="1"/>
</dbReference>
<evidence type="ECO:0000256" key="2">
    <source>
        <dbReference type="SAM" id="SignalP"/>
    </source>
</evidence>
<name>A0A6A6HWI6_9PLEO</name>
<dbReference type="Proteomes" id="UP000800094">
    <property type="component" value="Unassembled WGS sequence"/>
</dbReference>
<feature type="chain" id="PRO_5025581798" description="CPAF-like PDZ domain-containing protein" evidence="2">
    <location>
        <begin position="18"/>
        <end position="801"/>
    </location>
</feature>
<keyword evidence="5" id="KW-1185">Reference proteome</keyword>
<accession>A0A6A6HWI6</accession>
<dbReference type="InterPro" id="IPR056186">
    <property type="entry name" value="PDZ_CPAF-rel"/>
</dbReference>